<dbReference type="OrthoDB" id="7362006at2"/>
<protein>
    <submittedName>
        <fullName evidence="1">Uncharacterized protein</fullName>
    </submittedName>
</protein>
<evidence type="ECO:0000313" key="1">
    <source>
        <dbReference type="EMBL" id="SHI39670.1"/>
    </source>
</evidence>
<keyword evidence="2" id="KW-1185">Reference proteome</keyword>
<dbReference type="STRING" id="198092.SAMN02745194_00244"/>
<gene>
    <name evidence="1" type="ORF">SAMN02745194_00244</name>
</gene>
<dbReference type="AlphaFoldDB" id="A0A1M6AT82"/>
<evidence type="ECO:0000313" key="2">
    <source>
        <dbReference type="Proteomes" id="UP000184387"/>
    </source>
</evidence>
<dbReference type="Proteomes" id="UP000184387">
    <property type="component" value="Unassembled WGS sequence"/>
</dbReference>
<sequence length="76" mass="8524">MSPIVAPLVLDLVEWVARRPRSYAEVMEAWRTSCPRLDVWEEAVDQGLLIRTEPVRVTPQGLRLLSEAGRAVTLPG</sequence>
<dbReference type="EMBL" id="FQZF01000002">
    <property type="protein sequence ID" value="SHI39670.1"/>
    <property type="molecule type" value="Genomic_DNA"/>
</dbReference>
<proteinExistence type="predicted"/>
<reference evidence="1 2" key="1">
    <citation type="submission" date="2016-11" db="EMBL/GenBank/DDBJ databases">
        <authorList>
            <person name="Jaros S."/>
            <person name="Januszkiewicz K."/>
            <person name="Wedrychowicz H."/>
        </authorList>
    </citation>
    <scope>NUCLEOTIDE SEQUENCE [LARGE SCALE GENOMIC DNA]</scope>
    <source>
        <strain evidence="1 2">DSM 14916</strain>
    </source>
</reference>
<name>A0A1M6AT82_9PROT</name>
<dbReference type="RefSeq" id="WP_073130510.1">
    <property type="nucleotide sequence ID" value="NZ_FQZF01000002.1"/>
</dbReference>
<organism evidence="1 2">
    <name type="scientific">Muricoccus roseus</name>
    <dbReference type="NCBI Taxonomy" id="198092"/>
    <lineage>
        <taxon>Bacteria</taxon>
        <taxon>Pseudomonadati</taxon>
        <taxon>Pseudomonadota</taxon>
        <taxon>Alphaproteobacteria</taxon>
        <taxon>Acetobacterales</taxon>
        <taxon>Roseomonadaceae</taxon>
        <taxon>Muricoccus</taxon>
    </lineage>
</organism>
<accession>A0A1M6AT82</accession>